<feature type="compositionally biased region" description="Basic and acidic residues" evidence="11">
    <location>
        <begin position="1"/>
        <end position="13"/>
    </location>
</feature>
<evidence type="ECO:0000256" key="1">
    <source>
        <dbReference type="ARBA" id="ARBA00004479"/>
    </source>
</evidence>
<dbReference type="InterPro" id="IPR008271">
    <property type="entry name" value="Ser/Thr_kinase_AS"/>
</dbReference>
<keyword evidence="4" id="KW-0732">Signal</keyword>
<evidence type="ECO:0000256" key="4">
    <source>
        <dbReference type="ARBA" id="ARBA00022729"/>
    </source>
</evidence>
<dbReference type="FunFam" id="1.10.510.10:FF:000084">
    <property type="entry name" value="Wall-associated receptor kinase 2"/>
    <property type="match status" value="1"/>
</dbReference>
<keyword evidence="12" id="KW-1133">Transmembrane helix</keyword>
<dbReference type="GO" id="GO:0016020">
    <property type="term" value="C:membrane"/>
    <property type="evidence" value="ECO:0007669"/>
    <property type="project" value="UniProtKB-SubCell"/>
</dbReference>
<evidence type="ECO:0000256" key="3">
    <source>
        <dbReference type="ARBA" id="ARBA00022679"/>
    </source>
</evidence>
<dbReference type="InterPro" id="IPR001245">
    <property type="entry name" value="Ser-Thr/Tyr_kinase_cat_dom"/>
</dbReference>
<proteinExistence type="predicted"/>
<keyword evidence="2" id="KW-0723">Serine/threonine-protein kinase</keyword>
<dbReference type="GO" id="GO:0007166">
    <property type="term" value="P:cell surface receptor signaling pathway"/>
    <property type="evidence" value="ECO:0007669"/>
    <property type="project" value="InterPro"/>
</dbReference>
<reference evidence="14" key="2">
    <citation type="submission" date="2008-12" db="EMBL/GenBank/DDBJ databases">
        <title>Improved gene annotation of the rice (Oryza sativa) genomes.</title>
        <authorList>
            <person name="Wang J."/>
            <person name="Li R."/>
            <person name="Fan W."/>
            <person name="Huang Q."/>
            <person name="Zhang J."/>
            <person name="Zhou Y."/>
            <person name="Hu Y."/>
            <person name="Zi S."/>
            <person name="Li J."/>
            <person name="Ni P."/>
            <person name="Zheng H."/>
            <person name="Zhang Y."/>
            <person name="Zhao M."/>
            <person name="Hao Q."/>
            <person name="McDermott J."/>
            <person name="Samudrala R."/>
            <person name="Kristiansen K."/>
            <person name="Wong G.K.-S."/>
        </authorList>
    </citation>
    <scope>NUCLEOTIDE SEQUENCE</scope>
</reference>
<comment type="subcellular location">
    <subcellularLocation>
        <location evidence="1">Membrane</location>
        <topology evidence="1">Single-pass type I membrane protein</topology>
    </subcellularLocation>
</comment>
<dbReference type="Pfam" id="PF13947">
    <property type="entry name" value="GUB_WAK_bind"/>
    <property type="match status" value="1"/>
</dbReference>
<evidence type="ECO:0000256" key="5">
    <source>
        <dbReference type="ARBA" id="ARBA00022741"/>
    </source>
</evidence>
<dbReference type="CDD" id="cd00054">
    <property type="entry name" value="EGF_CA"/>
    <property type="match status" value="1"/>
</dbReference>
<keyword evidence="5 10" id="KW-0547">Nucleotide-binding</keyword>
<evidence type="ECO:0000256" key="7">
    <source>
        <dbReference type="ARBA" id="ARBA00022840"/>
    </source>
</evidence>
<dbReference type="Proteomes" id="UP000007752">
    <property type="component" value="Chromosome 6"/>
</dbReference>
<evidence type="ECO:0000313" key="14">
    <source>
        <dbReference type="EMBL" id="EEE65170.1"/>
    </source>
</evidence>
<dbReference type="InterPro" id="IPR017441">
    <property type="entry name" value="Protein_kinase_ATP_BS"/>
</dbReference>
<dbReference type="InterPro" id="IPR045274">
    <property type="entry name" value="WAK-like"/>
</dbReference>
<dbReference type="AlphaFoldDB" id="B9FRQ9"/>
<evidence type="ECO:0000256" key="9">
    <source>
        <dbReference type="ARBA" id="ARBA00023180"/>
    </source>
</evidence>
<evidence type="ECO:0000256" key="10">
    <source>
        <dbReference type="PROSITE-ProRule" id="PRU10141"/>
    </source>
</evidence>
<dbReference type="GO" id="GO:0005509">
    <property type="term" value="F:calcium ion binding"/>
    <property type="evidence" value="ECO:0007669"/>
    <property type="project" value="InterPro"/>
</dbReference>
<sequence>MGNETGHPHRQTEGRCPPRLPPVGAPDPAKGGPDPCSAALELDIVAGCGLSSVHIGELGKGSCSKGKMGQQPTCCDKWLRHEHWKNRAKQGRPLGSTSDAAGSSTPKRQKVAINDSSNMSPGLVTRSISNPTMDCYYKLPVEKLAMRLLLFIGLVISLQFMADGASLPDDRCLKKCGDVDILYPFGIGEGCAIEGFVLSCSKTEDGRGDVALYGTTPVLNISLRYGQVRMKSTYISSMCYNLSTKNMDYKNWLLNLTTSPFTISQKENIFIVIGANTAANMFGYSRYSTMLNMIGCLSQCSPYNSFTAQDGSCVGIGCCQAVLSNNISYHEVQFNPLYNTTTSYNNRSITDRASYCGYAVVMEAAAFRFRTAYLNSTAFWDEHNGSVPVVLNWVVGNETCQVAKQMGDRYACRSKNSMCIDSSSGPTGYLCNCTEGYRGNPYLPDGCQDINECDVNNPPPCPGRCKNIPGSFTCSSPSQSRTVILAVSLSVGIVAMAMIVTCSYLVRERKKLANIKKKYFQQHGGMLLLQEIGLKQGQSTAFTIFTEAELIEATNKFEDKNVLGRGGHGTVYRGMLKDSRLIAIKRCMSMIDDRQKKEFGKEMLILSQINHKNIVKLLGCCLEVEVPMLVYEFIPNGTLFHFIHGGNDCRNIPFSTRVRIAHESAQALDYLHSSASPPIIHGDVKTSNILLDENYTAKISDFGASILVPTDEAQFVTLVQGTCGYLDPEYMQTCQLTDKSDVYSFGVVLLELLTGKMAFNLEGPENEKSLSLSFLCAMKEGRLMDIIDHHIQTDENAGVLEEVADLASQCLEMIGDNRPSMRDVADKLGRLRKVMQHPWAQHDPEEMESLLGESSVAGLEMVSTGNFSMEGGAVQGILESGR</sequence>
<organism evidence="14">
    <name type="scientific">Oryza sativa subsp. japonica</name>
    <name type="common">Rice</name>
    <dbReference type="NCBI Taxonomy" id="39947"/>
    <lineage>
        <taxon>Eukaryota</taxon>
        <taxon>Viridiplantae</taxon>
        <taxon>Streptophyta</taxon>
        <taxon>Embryophyta</taxon>
        <taxon>Tracheophyta</taxon>
        <taxon>Spermatophyta</taxon>
        <taxon>Magnoliopsida</taxon>
        <taxon>Liliopsida</taxon>
        <taxon>Poales</taxon>
        <taxon>Poaceae</taxon>
        <taxon>BOP clade</taxon>
        <taxon>Oryzoideae</taxon>
        <taxon>Oryzeae</taxon>
        <taxon>Oryzinae</taxon>
        <taxon>Oryza</taxon>
        <taxon>Oryza sativa</taxon>
    </lineage>
</organism>
<protein>
    <recommendedName>
        <fullName evidence="13">Protein kinase domain-containing protein</fullName>
    </recommendedName>
</protein>
<feature type="compositionally biased region" description="Polar residues" evidence="11">
    <location>
        <begin position="95"/>
        <end position="106"/>
    </location>
</feature>
<name>B9FRQ9_ORYSJ</name>
<keyword evidence="12" id="KW-0812">Transmembrane</keyword>
<dbReference type="CDD" id="cd14066">
    <property type="entry name" value="STKc_IRAK"/>
    <property type="match status" value="1"/>
</dbReference>
<dbReference type="GO" id="GO:0004674">
    <property type="term" value="F:protein serine/threonine kinase activity"/>
    <property type="evidence" value="ECO:0007669"/>
    <property type="project" value="UniProtKB-KW"/>
</dbReference>
<dbReference type="GO" id="GO:0005524">
    <property type="term" value="F:ATP binding"/>
    <property type="evidence" value="ECO:0007669"/>
    <property type="project" value="UniProtKB-UniRule"/>
</dbReference>
<dbReference type="PROSITE" id="PS50011">
    <property type="entry name" value="PROTEIN_KINASE_DOM"/>
    <property type="match status" value="1"/>
</dbReference>
<dbReference type="InterPro" id="IPR000719">
    <property type="entry name" value="Prot_kinase_dom"/>
</dbReference>
<evidence type="ECO:0000256" key="8">
    <source>
        <dbReference type="ARBA" id="ARBA00023157"/>
    </source>
</evidence>
<evidence type="ECO:0000256" key="11">
    <source>
        <dbReference type="SAM" id="MobiDB-lite"/>
    </source>
</evidence>
<evidence type="ECO:0000256" key="12">
    <source>
        <dbReference type="SAM" id="Phobius"/>
    </source>
</evidence>
<dbReference type="SMART" id="SM00220">
    <property type="entry name" value="S_TKc"/>
    <property type="match status" value="1"/>
</dbReference>
<keyword evidence="12" id="KW-0472">Membrane</keyword>
<dbReference type="Gene3D" id="2.10.25.10">
    <property type="entry name" value="Laminin"/>
    <property type="match status" value="1"/>
</dbReference>
<dbReference type="InterPro" id="IPR025287">
    <property type="entry name" value="WAK_GUB"/>
</dbReference>
<dbReference type="PANTHER" id="PTHR27005:SF173">
    <property type="entry name" value="OS06G0170100 PROTEIN"/>
    <property type="match status" value="1"/>
</dbReference>
<dbReference type="EMBL" id="CM000143">
    <property type="protein sequence ID" value="EEE65170.1"/>
    <property type="molecule type" value="Genomic_DNA"/>
</dbReference>
<dbReference type="PROSITE" id="PS00107">
    <property type="entry name" value="PROTEIN_KINASE_ATP"/>
    <property type="match status" value="1"/>
</dbReference>
<dbReference type="InterPro" id="IPR011009">
    <property type="entry name" value="Kinase-like_dom_sf"/>
</dbReference>
<evidence type="ECO:0000259" key="13">
    <source>
        <dbReference type="PROSITE" id="PS50011"/>
    </source>
</evidence>
<feature type="region of interest" description="Disordered" evidence="11">
    <location>
        <begin position="86"/>
        <end position="118"/>
    </location>
</feature>
<accession>B9FRQ9</accession>
<reference evidence="14" key="1">
    <citation type="journal article" date="2005" name="PLoS Biol.">
        <title>The genomes of Oryza sativa: a history of duplications.</title>
        <authorList>
            <person name="Yu J."/>
            <person name="Wang J."/>
            <person name="Lin W."/>
            <person name="Li S."/>
            <person name="Li H."/>
            <person name="Zhou J."/>
            <person name="Ni P."/>
            <person name="Dong W."/>
            <person name="Hu S."/>
            <person name="Zeng C."/>
            <person name="Zhang J."/>
            <person name="Zhang Y."/>
            <person name="Li R."/>
            <person name="Xu Z."/>
            <person name="Li S."/>
            <person name="Li X."/>
            <person name="Zheng H."/>
            <person name="Cong L."/>
            <person name="Lin L."/>
            <person name="Yin J."/>
            <person name="Geng J."/>
            <person name="Li G."/>
            <person name="Shi J."/>
            <person name="Liu J."/>
            <person name="Lv H."/>
            <person name="Li J."/>
            <person name="Wang J."/>
            <person name="Deng Y."/>
            <person name="Ran L."/>
            <person name="Shi X."/>
            <person name="Wang X."/>
            <person name="Wu Q."/>
            <person name="Li C."/>
            <person name="Ren X."/>
            <person name="Wang J."/>
            <person name="Wang X."/>
            <person name="Li D."/>
            <person name="Liu D."/>
            <person name="Zhang X."/>
            <person name="Ji Z."/>
            <person name="Zhao W."/>
            <person name="Sun Y."/>
            <person name="Zhang Z."/>
            <person name="Bao J."/>
            <person name="Han Y."/>
            <person name="Dong L."/>
            <person name="Ji J."/>
            <person name="Chen P."/>
            <person name="Wu S."/>
            <person name="Liu J."/>
            <person name="Xiao Y."/>
            <person name="Bu D."/>
            <person name="Tan J."/>
            <person name="Yang L."/>
            <person name="Ye C."/>
            <person name="Zhang J."/>
            <person name="Xu J."/>
            <person name="Zhou Y."/>
            <person name="Yu Y."/>
            <person name="Zhang B."/>
            <person name="Zhuang S."/>
            <person name="Wei H."/>
            <person name="Liu B."/>
            <person name="Lei M."/>
            <person name="Yu H."/>
            <person name="Li Y."/>
            <person name="Xu H."/>
            <person name="Wei S."/>
            <person name="He X."/>
            <person name="Fang L."/>
            <person name="Zhang Z."/>
            <person name="Zhang Y."/>
            <person name="Huang X."/>
            <person name="Su Z."/>
            <person name="Tong W."/>
            <person name="Li J."/>
            <person name="Tong Z."/>
            <person name="Li S."/>
            <person name="Ye J."/>
            <person name="Wang L."/>
            <person name="Fang L."/>
            <person name="Lei T."/>
            <person name="Chen C."/>
            <person name="Chen H."/>
            <person name="Xu Z."/>
            <person name="Li H."/>
            <person name="Huang H."/>
            <person name="Zhang F."/>
            <person name="Xu H."/>
            <person name="Li N."/>
            <person name="Zhao C."/>
            <person name="Li S."/>
            <person name="Dong L."/>
            <person name="Huang Y."/>
            <person name="Li L."/>
            <person name="Xi Y."/>
            <person name="Qi Q."/>
            <person name="Li W."/>
            <person name="Zhang B."/>
            <person name="Hu W."/>
            <person name="Zhang Y."/>
            <person name="Tian X."/>
            <person name="Jiao Y."/>
            <person name="Liang X."/>
            <person name="Jin J."/>
            <person name="Gao L."/>
            <person name="Zheng W."/>
            <person name="Hao B."/>
            <person name="Liu S."/>
            <person name="Wang W."/>
            <person name="Yuan L."/>
            <person name="Cao M."/>
            <person name="McDermott J."/>
            <person name="Samudrala R."/>
            <person name="Wang J."/>
            <person name="Wong G.K."/>
            <person name="Yang H."/>
        </authorList>
    </citation>
    <scope>NUCLEOTIDE SEQUENCE [LARGE SCALE GENOMIC DNA]</scope>
</reference>
<dbReference type="PANTHER" id="PTHR27005">
    <property type="entry name" value="WALL-ASSOCIATED RECEPTOR KINASE-LIKE 21"/>
    <property type="match status" value="1"/>
</dbReference>
<feature type="domain" description="Protein kinase" evidence="13">
    <location>
        <begin position="557"/>
        <end position="840"/>
    </location>
</feature>
<keyword evidence="7 10" id="KW-0067">ATP-binding</keyword>
<keyword evidence="9" id="KW-0325">Glycoprotein</keyword>
<dbReference type="Pfam" id="PF07714">
    <property type="entry name" value="PK_Tyr_Ser-Thr"/>
    <property type="match status" value="1"/>
</dbReference>
<evidence type="ECO:0000256" key="6">
    <source>
        <dbReference type="ARBA" id="ARBA00022777"/>
    </source>
</evidence>
<dbReference type="GO" id="GO:0030247">
    <property type="term" value="F:polysaccharide binding"/>
    <property type="evidence" value="ECO:0007669"/>
    <property type="project" value="InterPro"/>
</dbReference>
<dbReference type="FunFam" id="3.30.200.20:FF:000459">
    <property type="entry name" value="Wall-associated receptor kinase-like 8"/>
    <property type="match status" value="1"/>
</dbReference>
<keyword evidence="8" id="KW-1015">Disulfide bond</keyword>
<gene>
    <name evidence="14" type="ORF">OsJ_20276</name>
</gene>
<evidence type="ECO:0000256" key="2">
    <source>
        <dbReference type="ARBA" id="ARBA00022527"/>
    </source>
</evidence>
<keyword evidence="6" id="KW-0418">Kinase</keyword>
<feature type="region of interest" description="Disordered" evidence="11">
    <location>
        <begin position="1"/>
        <end position="34"/>
    </location>
</feature>
<dbReference type="InterPro" id="IPR018097">
    <property type="entry name" value="EGF_Ca-bd_CS"/>
</dbReference>
<dbReference type="PROSITE" id="PS00108">
    <property type="entry name" value="PROTEIN_KINASE_ST"/>
    <property type="match status" value="1"/>
</dbReference>
<dbReference type="Gene3D" id="1.10.510.10">
    <property type="entry name" value="Transferase(Phosphotransferase) domain 1"/>
    <property type="match status" value="1"/>
</dbReference>
<keyword evidence="3" id="KW-0808">Transferase</keyword>
<feature type="binding site" evidence="10">
    <location>
        <position position="585"/>
    </location>
    <ligand>
        <name>ATP</name>
        <dbReference type="ChEBI" id="CHEBI:30616"/>
    </ligand>
</feature>
<dbReference type="Gene3D" id="3.30.200.20">
    <property type="entry name" value="Phosphorylase Kinase, domain 1"/>
    <property type="match status" value="1"/>
</dbReference>
<dbReference type="PROSITE" id="PS01187">
    <property type="entry name" value="EGF_CA"/>
    <property type="match status" value="1"/>
</dbReference>
<dbReference type="SUPFAM" id="SSF56112">
    <property type="entry name" value="Protein kinase-like (PK-like)"/>
    <property type="match status" value="1"/>
</dbReference>
<feature type="transmembrane region" description="Helical" evidence="12">
    <location>
        <begin position="483"/>
        <end position="506"/>
    </location>
</feature>
<dbReference type="FunFam" id="2.10.25.10:FF:000628">
    <property type="entry name" value="Wall-associated receptor kinase 2"/>
    <property type="match status" value="1"/>
</dbReference>